<evidence type="ECO:0008006" key="3">
    <source>
        <dbReference type="Google" id="ProtNLM"/>
    </source>
</evidence>
<proteinExistence type="predicted"/>
<protein>
    <recommendedName>
        <fullName evidence="3">DUF1571 domain-containing protein</fullName>
    </recommendedName>
</protein>
<reference evidence="1 2" key="2">
    <citation type="submission" date="2016-03" db="EMBL/GenBank/DDBJ databases">
        <title>New uncultured bacterium of the family Gallionellaceae from acid mine drainage: description and reconstruction of genome based on metagenomic analysis of microbial community.</title>
        <authorList>
            <person name="Kadnikov V."/>
            <person name="Ivasenko D."/>
            <person name="Beletsky A."/>
            <person name="Mardanov A."/>
            <person name="Danilova E."/>
            <person name="Pimenov N."/>
            <person name="Karnachuk O."/>
            <person name="Ravin N."/>
        </authorList>
    </citation>
    <scope>NUCLEOTIDE SEQUENCE [LARGE SCALE GENOMIC DNA]</scope>
    <source>
        <strain evidence="1">ShG14-8</strain>
    </source>
</reference>
<dbReference type="EMBL" id="LSLI01000007">
    <property type="protein sequence ID" value="KXS33344.1"/>
    <property type="molecule type" value="Genomic_DNA"/>
</dbReference>
<organism evidence="1 2">
    <name type="scientific">Candidatus Gallionella acididurans</name>
    <dbReference type="NCBI Taxonomy" id="1796491"/>
    <lineage>
        <taxon>Bacteria</taxon>
        <taxon>Pseudomonadati</taxon>
        <taxon>Pseudomonadota</taxon>
        <taxon>Betaproteobacteria</taxon>
        <taxon>Nitrosomonadales</taxon>
        <taxon>Gallionellaceae</taxon>
        <taxon>Gallionella</taxon>
    </lineage>
</organism>
<dbReference type="Gene3D" id="2.50.20.10">
    <property type="entry name" value="Lipoprotein localisation LolA/LolB/LppX"/>
    <property type="match status" value="1"/>
</dbReference>
<accession>A0A139BWG4</accession>
<evidence type="ECO:0000313" key="1">
    <source>
        <dbReference type="EMBL" id="KXS33344.1"/>
    </source>
</evidence>
<gene>
    <name evidence="1" type="ORF">AWT59_0506</name>
</gene>
<sequence>MLAATLTGTPPDPLAGAIEQYRAVTSYSVTIHSMHADGEENIRYYYKKPGFVRMEFIRPHAGAVLIYNPHTRKVRLWPFGVKHFPELDLSPDNPLIGNSRGQRVDRSDVGVLLENARALRDGGKLDSSGPDIIAGRKAVYFAVTGAGNFEIGGVHRYELWLDPESLFPLRVVSRDLRNAVIETVTMDAAKINTALPDSLFNP</sequence>
<reference evidence="1 2" key="1">
    <citation type="submission" date="2016-02" db="EMBL/GenBank/DDBJ databases">
        <authorList>
            <person name="Wen L."/>
            <person name="He K."/>
            <person name="Yang H."/>
        </authorList>
    </citation>
    <scope>NUCLEOTIDE SEQUENCE [LARGE SCALE GENOMIC DNA]</scope>
    <source>
        <strain evidence="1">ShG14-8</strain>
    </source>
</reference>
<comment type="caution">
    <text evidence="1">The sequence shown here is derived from an EMBL/GenBank/DDBJ whole genome shotgun (WGS) entry which is preliminary data.</text>
</comment>
<dbReference type="Proteomes" id="UP000070578">
    <property type="component" value="Unassembled WGS sequence"/>
</dbReference>
<evidence type="ECO:0000313" key="2">
    <source>
        <dbReference type="Proteomes" id="UP000070578"/>
    </source>
</evidence>
<name>A0A139BWG4_9PROT</name>
<dbReference type="AlphaFoldDB" id="A0A139BWG4"/>